<feature type="compositionally biased region" description="Low complexity" evidence="1">
    <location>
        <begin position="155"/>
        <end position="166"/>
    </location>
</feature>
<accession>A0A0G1GFQ1</accession>
<feature type="signal peptide" evidence="2">
    <location>
        <begin position="1"/>
        <end position="22"/>
    </location>
</feature>
<reference evidence="3 4" key="1">
    <citation type="journal article" date="2015" name="Nature">
        <title>rRNA introns, odd ribosomes, and small enigmatic genomes across a large radiation of phyla.</title>
        <authorList>
            <person name="Brown C.T."/>
            <person name="Hug L.A."/>
            <person name="Thomas B.C."/>
            <person name="Sharon I."/>
            <person name="Castelle C.J."/>
            <person name="Singh A."/>
            <person name="Wilkins M.J."/>
            <person name="Williams K.H."/>
            <person name="Banfield J.F."/>
        </authorList>
    </citation>
    <scope>NUCLEOTIDE SEQUENCE [LARGE SCALE GENOMIC DNA]</scope>
</reference>
<feature type="region of interest" description="Disordered" evidence="1">
    <location>
        <begin position="302"/>
        <end position="350"/>
    </location>
</feature>
<organism evidence="3 4">
    <name type="scientific">Candidatus Gottesmanbacteria bacterium GW2011_GWA2_43_14</name>
    <dbReference type="NCBI Taxonomy" id="1618443"/>
    <lineage>
        <taxon>Bacteria</taxon>
        <taxon>Candidatus Gottesmaniibacteriota</taxon>
    </lineage>
</organism>
<protein>
    <submittedName>
        <fullName evidence="3">Uncharacterized protein</fullName>
    </submittedName>
</protein>
<name>A0A0G1GFQ1_9BACT</name>
<comment type="caution">
    <text evidence="3">The sequence shown here is derived from an EMBL/GenBank/DDBJ whole genome shotgun (WGS) entry which is preliminary data.</text>
</comment>
<proteinExistence type="predicted"/>
<dbReference type="STRING" id="1618443.UV73_C0006G0012"/>
<feature type="compositionally biased region" description="Pro residues" evidence="1">
    <location>
        <begin position="313"/>
        <end position="350"/>
    </location>
</feature>
<evidence type="ECO:0000256" key="2">
    <source>
        <dbReference type="SAM" id="SignalP"/>
    </source>
</evidence>
<evidence type="ECO:0000313" key="3">
    <source>
        <dbReference type="EMBL" id="KKS97658.1"/>
    </source>
</evidence>
<dbReference type="AlphaFoldDB" id="A0A0G1GFQ1"/>
<gene>
    <name evidence="3" type="ORF">UV73_C0006G0012</name>
</gene>
<sequence>MKFKFILSLFFLFLTLFSVVSIIDNSTYAVGYGCPAGWGCSGCSSGCTGEACTQANCCYANNPNNPDGTKKTPPPACLSYCQAECFGLWEDSCGPGKKITDEETFNCGACDNDVTCYKCGPDDEDEPGGPTSPPPPPPSNTPVPPPPTKTPTPASPTNTPTKTPTPTITPIPRPGLCESETIEKSTVFPGDGFILSSEAAEDVPQFYYAFYNLDNLYGPGNPKPFCVKNVGDNTTPSSNCPAGSSHLIYKDPDTSPRNVGAVTLFYEGVFVEDWANINKVPSKVSINAYFIDSEGRLSASDPDCVVTLNKGTGPPPPPGTPPYGTPPPGPGTPGYTPPPGPGTPPYGTPPPGGPACNQPCNPYQPFDCPEDCPSCPFVNPKCVPDKLPPGGPQCGEPCNPDKPNECPDDCPFCPDANPICVSDDDFPPSPTPGAPGCGEPCNPDEAFDCPDECPSCPTDNPICVPDKPPLGGPQCGEPCNPDQPSDCPDDCPFCPVTNPICVEDDDIAPTPTGAPSCGEPCSPETPYDCPEDCPSCPEVNPECVPAESPPGGPQCGEPCNPDQPNECPDECPFCPDANPQCDTEEEPRGPTPPAACDCDSVTYAGNFISGQTVTVTTFAVSLFPDTTEVRTMTYHVEKDGVEIGLSDPVPAEEISGSNGRYQTQWDFIVPEGEDAAGHYRIWVKIICGRITASVLGTETPQKTTFLDNLVNFLSNIFFLNKRNSLQPLAVATPTGIPDFGKSKPTVLAPTAKSLQLGTFHPVTNLKVGCKEISFDIL</sequence>
<evidence type="ECO:0000313" key="4">
    <source>
        <dbReference type="Proteomes" id="UP000034894"/>
    </source>
</evidence>
<dbReference type="Proteomes" id="UP000034894">
    <property type="component" value="Unassembled WGS sequence"/>
</dbReference>
<dbReference type="EMBL" id="LCFP01000006">
    <property type="protein sequence ID" value="KKS97658.1"/>
    <property type="molecule type" value="Genomic_DNA"/>
</dbReference>
<dbReference type="PRINTS" id="PR01217">
    <property type="entry name" value="PRICHEXTENSN"/>
</dbReference>
<evidence type="ECO:0000256" key="1">
    <source>
        <dbReference type="SAM" id="MobiDB-lite"/>
    </source>
</evidence>
<feature type="chain" id="PRO_5002537259" evidence="2">
    <location>
        <begin position="23"/>
        <end position="777"/>
    </location>
</feature>
<feature type="region of interest" description="Disordered" evidence="1">
    <location>
        <begin position="121"/>
        <end position="176"/>
    </location>
</feature>
<keyword evidence="2" id="KW-0732">Signal</keyword>
<feature type="compositionally biased region" description="Pro residues" evidence="1">
    <location>
        <begin position="130"/>
        <end position="154"/>
    </location>
</feature>